<accession>A0A4C1WZR0</accession>
<gene>
    <name evidence="1" type="ORF">EVAR_41378_1</name>
</gene>
<comment type="caution">
    <text evidence="1">The sequence shown here is derived from an EMBL/GenBank/DDBJ whole genome shotgun (WGS) entry which is preliminary data.</text>
</comment>
<dbReference type="AlphaFoldDB" id="A0A4C1WZR0"/>
<organism evidence="1 2">
    <name type="scientific">Eumeta variegata</name>
    <name type="common">Bagworm moth</name>
    <name type="synonym">Eumeta japonica</name>
    <dbReference type="NCBI Taxonomy" id="151549"/>
    <lineage>
        <taxon>Eukaryota</taxon>
        <taxon>Metazoa</taxon>
        <taxon>Ecdysozoa</taxon>
        <taxon>Arthropoda</taxon>
        <taxon>Hexapoda</taxon>
        <taxon>Insecta</taxon>
        <taxon>Pterygota</taxon>
        <taxon>Neoptera</taxon>
        <taxon>Endopterygota</taxon>
        <taxon>Lepidoptera</taxon>
        <taxon>Glossata</taxon>
        <taxon>Ditrysia</taxon>
        <taxon>Tineoidea</taxon>
        <taxon>Psychidae</taxon>
        <taxon>Oiketicinae</taxon>
        <taxon>Eumeta</taxon>
    </lineage>
</organism>
<dbReference type="Proteomes" id="UP000299102">
    <property type="component" value="Unassembled WGS sequence"/>
</dbReference>
<proteinExistence type="predicted"/>
<reference evidence="1 2" key="1">
    <citation type="journal article" date="2019" name="Commun. Biol.">
        <title>The bagworm genome reveals a unique fibroin gene that provides high tensile strength.</title>
        <authorList>
            <person name="Kono N."/>
            <person name="Nakamura H."/>
            <person name="Ohtoshi R."/>
            <person name="Tomita M."/>
            <person name="Numata K."/>
            <person name="Arakawa K."/>
        </authorList>
    </citation>
    <scope>NUCLEOTIDE SEQUENCE [LARGE SCALE GENOMIC DNA]</scope>
</reference>
<evidence type="ECO:0000313" key="2">
    <source>
        <dbReference type="Proteomes" id="UP000299102"/>
    </source>
</evidence>
<sequence>MPENFMDSLHGQPSYRFFQNEGLGFGTQLSPRYKGLLDDSETNAKVKLLNNAADSLRSQKFDAMKIGSEVGTVFATGTIFIALTSDSGRDAVADFESCHSSFVSITTSFSITTFEHALNVYTVRGYDSHEAGANTMAQRLRAFFSEPEDARFDVNQSPINRCGFHSSRIKIHALCLEYHIKLPVTDDIVASVAAVVHSARLATSQHGGLEI</sequence>
<name>A0A4C1WZR0_EUMVA</name>
<dbReference type="EMBL" id="BGZK01000687">
    <property type="protein sequence ID" value="GBP56192.1"/>
    <property type="molecule type" value="Genomic_DNA"/>
</dbReference>
<protein>
    <submittedName>
        <fullName evidence="1">Uncharacterized protein</fullName>
    </submittedName>
</protein>
<evidence type="ECO:0000313" key="1">
    <source>
        <dbReference type="EMBL" id="GBP56192.1"/>
    </source>
</evidence>
<keyword evidence="2" id="KW-1185">Reference proteome</keyword>